<dbReference type="Proteomes" id="UP001199816">
    <property type="component" value="Unassembled WGS sequence"/>
</dbReference>
<dbReference type="EMBL" id="JAJNEC010000005">
    <property type="protein sequence ID" value="MCD2423082.1"/>
    <property type="molecule type" value="Genomic_DNA"/>
</dbReference>
<feature type="signal peptide" evidence="1">
    <location>
        <begin position="1"/>
        <end position="20"/>
    </location>
</feature>
<feature type="chain" id="PRO_5046784032" evidence="1">
    <location>
        <begin position="21"/>
        <end position="253"/>
    </location>
</feature>
<name>A0ABS8PPR6_9BACT</name>
<evidence type="ECO:0000313" key="2">
    <source>
        <dbReference type="EMBL" id="MCD2423082.1"/>
    </source>
</evidence>
<keyword evidence="3" id="KW-1185">Reference proteome</keyword>
<gene>
    <name evidence="2" type="ORF">LQ567_09935</name>
</gene>
<evidence type="ECO:0000313" key="3">
    <source>
        <dbReference type="Proteomes" id="UP001199816"/>
    </source>
</evidence>
<comment type="caution">
    <text evidence="2">The sequence shown here is derived from an EMBL/GenBank/DDBJ whole genome shotgun (WGS) entry which is preliminary data.</text>
</comment>
<proteinExistence type="predicted"/>
<protein>
    <submittedName>
        <fullName evidence="2">Uncharacterized protein</fullName>
    </submittedName>
</protein>
<reference evidence="2 3" key="1">
    <citation type="submission" date="2021-11" db="EMBL/GenBank/DDBJ databases">
        <title>Genomic of Niabella pedocola.</title>
        <authorList>
            <person name="Wu T."/>
        </authorList>
    </citation>
    <scope>NUCLEOTIDE SEQUENCE [LARGE SCALE GENOMIC DNA]</scope>
    <source>
        <strain evidence="2 3">JCM 31011</strain>
    </source>
</reference>
<dbReference type="RefSeq" id="WP_231004352.1">
    <property type="nucleotide sequence ID" value="NZ_JAJNEC010000005.1"/>
</dbReference>
<evidence type="ECO:0000256" key="1">
    <source>
        <dbReference type="SAM" id="SignalP"/>
    </source>
</evidence>
<organism evidence="2 3">
    <name type="scientific">Niabella pedocola</name>
    <dbReference type="NCBI Taxonomy" id="1752077"/>
    <lineage>
        <taxon>Bacteria</taxon>
        <taxon>Pseudomonadati</taxon>
        <taxon>Bacteroidota</taxon>
        <taxon>Chitinophagia</taxon>
        <taxon>Chitinophagales</taxon>
        <taxon>Chitinophagaceae</taxon>
        <taxon>Niabella</taxon>
    </lineage>
</organism>
<keyword evidence="1" id="KW-0732">Signal</keyword>
<sequence>MKYHIILLWLFTMVSQALYAQSNGLSDGQRLIVDKLIRAASAGDKRQIAAMVVYPLRRTYPLSDVKNKAEMLARFDTIFDGELLRRIARSKTDDWSVVGWRGLMLDNGALWMDDAGGITAINYQSEKEKVLLERAIQKDKQQLPSSLQQLATPLYRIITKHYRIRIDELAGGQWRYACWSLKSAKKDADLVLYNGVFEAQGSGGNHTITFANGLYRYVVSINRLGTRETPEAVLTVFKEATVLLNDPGKITRN</sequence>
<accession>A0ABS8PPR6</accession>